<dbReference type="Gene3D" id="2.60.40.1080">
    <property type="match status" value="4"/>
</dbReference>
<dbReference type="Gene3D" id="2.160.20.10">
    <property type="entry name" value="Single-stranded right-handed beta-helix, Pectin lyase-like"/>
    <property type="match status" value="2"/>
</dbReference>
<dbReference type="InterPro" id="IPR011050">
    <property type="entry name" value="Pectin_lyase_fold/virulence"/>
</dbReference>
<name>A0A3M8CK53_9BACL</name>
<dbReference type="SUPFAM" id="SSF51126">
    <property type="entry name" value="Pectin lyase-like"/>
    <property type="match status" value="2"/>
</dbReference>
<keyword evidence="3" id="KW-1185">Reference proteome</keyword>
<dbReference type="NCBIfam" id="NF041518">
    <property type="entry name" value="choice_anch_Q"/>
    <property type="match status" value="1"/>
</dbReference>
<dbReference type="Pfam" id="PF12733">
    <property type="entry name" value="Cadherin-like"/>
    <property type="match status" value="1"/>
</dbReference>
<evidence type="ECO:0000313" key="2">
    <source>
        <dbReference type="EMBL" id="RNB75941.1"/>
    </source>
</evidence>
<dbReference type="InterPro" id="IPR013783">
    <property type="entry name" value="Ig-like_fold"/>
</dbReference>
<feature type="domain" description="BIG2" evidence="1">
    <location>
        <begin position="1441"/>
        <end position="1521"/>
    </location>
</feature>
<gene>
    <name evidence="2" type="ORF">EDM52_05905</name>
</gene>
<organism evidence="2 3">
    <name type="scientific">Brevibacillus invocatus</name>
    <dbReference type="NCBI Taxonomy" id="173959"/>
    <lineage>
        <taxon>Bacteria</taxon>
        <taxon>Bacillati</taxon>
        <taxon>Bacillota</taxon>
        <taxon>Bacilli</taxon>
        <taxon>Bacillales</taxon>
        <taxon>Paenibacillaceae</taxon>
        <taxon>Brevibacillus</taxon>
    </lineage>
</organism>
<proteinExistence type="predicted"/>
<dbReference type="Gene3D" id="2.60.40.10">
    <property type="entry name" value="Immunoglobulins"/>
    <property type="match status" value="2"/>
</dbReference>
<dbReference type="RefSeq" id="WP_122908098.1">
    <property type="nucleotide sequence ID" value="NZ_CBCSBE010000004.1"/>
</dbReference>
<sequence length="1524" mass="162574">MKNEWQTGERERGWVNQRMKRFWMLTLALLIGFVQMLPMSGAMAAGAGGATYYVKMLEDGGKDENSGTSWDDAYATLQKALESARSGDKIRIAKGTYYPTKESYSGDINPSRTKTFQMKNGVEIYGGFSGIGTERNLTDYTTTLSGDIGVVGDPSDNAYHIFHNRYVDQSAKLDGVTVTGGNASGYYVYDQDGGGMYNYQSSPTLQDVTFFDNIAKRQGGGIANSNNSSPELIGGEIKENKAQSGGGMYNGDNSSPTLTQVKISKNKAGGNGGGINNYRSSPTLEDMEISENEAGVFGGGLYNFESSPILTKIEIKGNNSKNSSGGVHNTQGSHAVFTNVKIIENEAVAGSGGGINNDRSNSTLTDVEIIGNKAGTDGGGVYHSSEGGVFIDVTISENTAARNGGGVRFGTGSNSTLTNVEIIKNQANNGGGIYNYYSNDIMTNVKISENEATNDGGGIVNYGASPKISGAEVKGNTAGSSGGGIYTNGGTNIMTNSEISGNHANVSGGGIYNFSSNPALTNVTISGNEADASGSGIFIQHSTSASFRNSIVWGNENDDIYYGNNGSIQFSHSLIGHSQPNNGNGGTGNLFNSDPEFIDSAQGNYRLGKDSPAINLGSTVYFDAGSTPDLSAILTDRDNNPRFVGEGIDMGAYEYQDNEARLNSLNLEADNKALELIPKFSGAVTNYHAFVNLGASEVKITPTLKDLLAAGEIRINGNVLPSFVSGAEHALQLGNGENEIQIQVTAKDGTVKTYTVTISSLPKPVLTLSHTNWTNQDVTITATNRKEGAKLEYSTDGQNWLPNPDVANPNSIVMTAVGSYSVYVRQGDATQSVSEEAEVQVRIDKTAPVITLNGDLQMSIHKGDPFIDPGVQVSDALDPSPMLSKSGTVDISRLGDYTLTYQAVDHAGNQANPVTRTVKVVREGALLEPTISLDPPGWTKGDVEVTMSGEADALLEYSLDGQVWSAYVSPFSIHDENQTKLYARQTDALQNVSEIAEAEVRIDRIAPTITLHGAATMNLYRGSVFQDPGVTITDNIVTGLTPVVTGTVDTSKLDTYTLQYDAEDWAGNQAAPVTRTVRVMNRPVTPLPPVVVPVTSVTLTPPALTLTLGGEPVTLHAAITPSNATNQAVSWSSSDTGVVVVDENGSLIAKQTGRATITVTTQDGSKTTSSEVTVVKEGAEKLRLEVSPATIRLSPGESKAFKVYAVEGKGRKDITKNKDTSYDLEQDLVTVKQGRITAGKKAGEAQVIVRYRGSEATVTVTVEKKEADSPILEASESMLLIKPSRTASFKVYLMENGRRKDITKDKNTTYSIDSKLAKVTAGRVTSAKAEGETDLIVRYQGEELTIPVVISEVTVKSLSASVKQVVLEMEEEQTLRIQAVFSNKREEDVTERVRWSTSTPDIVEVDKEGVLVPLKKGRAVLTAKYGGKTVKASVLVVEEKKPQQLRANRASLTLRAEQSVSTIITAVYEGSYKEDVTEEVEWSVEDPEIVQVEDGVITGGSAGTTTIKASYAGKEVKIRITVRK</sequence>
<feature type="domain" description="BIG2" evidence="1">
    <location>
        <begin position="1180"/>
        <end position="1272"/>
    </location>
</feature>
<dbReference type="InterPro" id="IPR003343">
    <property type="entry name" value="Big_2"/>
</dbReference>
<dbReference type="InterPro" id="IPR025883">
    <property type="entry name" value="Cadherin-like_domain"/>
</dbReference>
<evidence type="ECO:0000259" key="1">
    <source>
        <dbReference type="SMART" id="SM00635"/>
    </source>
</evidence>
<feature type="domain" description="BIG2" evidence="1">
    <location>
        <begin position="1352"/>
        <end position="1435"/>
    </location>
</feature>
<dbReference type="InterPro" id="IPR059226">
    <property type="entry name" value="Choice_anch_Q_dom"/>
</dbReference>
<dbReference type="InterPro" id="IPR008964">
    <property type="entry name" value="Invasin/intimin_cell_adhesion"/>
</dbReference>
<dbReference type="Pfam" id="PF16403">
    <property type="entry name" value="Bact_surface_Ig-like"/>
    <property type="match status" value="2"/>
</dbReference>
<dbReference type="SMART" id="SM00710">
    <property type="entry name" value="PbH1"/>
    <property type="match status" value="9"/>
</dbReference>
<dbReference type="SUPFAM" id="SSF49373">
    <property type="entry name" value="Invasin/intimin cell-adhesion fragments"/>
    <property type="match status" value="3"/>
</dbReference>
<accession>A0A3M8CK53</accession>
<feature type="domain" description="BIG2" evidence="1">
    <location>
        <begin position="1274"/>
        <end position="1349"/>
    </location>
</feature>
<dbReference type="Pfam" id="PF02368">
    <property type="entry name" value="Big_2"/>
    <property type="match status" value="1"/>
</dbReference>
<dbReference type="PANTHER" id="PTHR11319">
    <property type="entry name" value="G PROTEIN-COUPLED RECEPTOR-RELATED"/>
    <property type="match status" value="1"/>
</dbReference>
<dbReference type="PANTHER" id="PTHR11319:SF35">
    <property type="entry name" value="OUTER MEMBRANE PROTEIN PMPC-RELATED"/>
    <property type="match status" value="1"/>
</dbReference>
<reference evidence="2 3" key="1">
    <citation type="submission" date="2018-10" db="EMBL/GenBank/DDBJ databases">
        <title>Phylogenomics of Brevibacillus.</title>
        <authorList>
            <person name="Dunlap C."/>
        </authorList>
    </citation>
    <scope>NUCLEOTIDE SEQUENCE [LARGE SCALE GENOMIC DNA]</scope>
    <source>
        <strain evidence="2 3">JCM 12215</strain>
    </source>
</reference>
<dbReference type="InterPro" id="IPR032179">
    <property type="entry name" value="Cry22Aa_Ig-like"/>
</dbReference>
<dbReference type="InterPro" id="IPR012334">
    <property type="entry name" value="Pectin_lyas_fold"/>
</dbReference>
<dbReference type="OrthoDB" id="3193440at2"/>
<dbReference type="EMBL" id="RHHR01000009">
    <property type="protein sequence ID" value="RNB75941.1"/>
    <property type="molecule type" value="Genomic_DNA"/>
</dbReference>
<feature type="domain" description="BIG2" evidence="1">
    <location>
        <begin position="1093"/>
        <end position="1171"/>
    </location>
</feature>
<evidence type="ECO:0000313" key="3">
    <source>
        <dbReference type="Proteomes" id="UP000282028"/>
    </source>
</evidence>
<dbReference type="SMART" id="SM00635">
    <property type="entry name" value="BID_2"/>
    <property type="match status" value="5"/>
</dbReference>
<dbReference type="Proteomes" id="UP000282028">
    <property type="component" value="Unassembled WGS sequence"/>
</dbReference>
<comment type="caution">
    <text evidence="2">The sequence shown here is derived from an EMBL/GenBank/DDBJ whole genome shotgun (WGS) entry which is preliminary data.</text>
</comment>
<dbReference type="InterPro" id="IPR006626">
    <property type="entry name" value="PbH1"/>
</dbReference>
<protein>
    <submittedName>
        <fullName evidence="2">DUF5011 domain-containing protein</fullName>
    </submittedName>
</protein>